<dbReference type="GO" id="GO:0016020">
    <property type="term" value="C:membrane"/>
    <property type="evidence" value="ECO:0007669"/>
    <property type="project" value="UniProtKB-SubCell"/>
</dbReference>
<dbReference type="Pfam" id="PF01694">
    <property type="entry name" value="Rhomboid"/>
    <property type="match status" value="1"/>
</dbReference>
<dbReference type="Gene3D" id="1.20.1540.10">
    <property type="entry name" value="Rhomboid-like"/>
    <property type="match status" value="1"/>
</dbReference>
<keyword evidence="4" id="KW-0378">Hydrolase</keyword>
<feature type="transmembrane region" description="Helical" evidence="7">
    <location>
        <begin position="358"/>
        <end position="378"/>
    </location>
</feature>
<dbReference type="OrthoDB" id="10260614at2759"/>
<proteinExistence type="inferred from homology"/>
<dbReference type="InterPro" id="IPR050925">
    <property type="entry name" value="Rhomboid_protease_S54"/>
</dbReference>
<feature type="transmembrane region" description="Helical" evidence="7">
    <location>
        <begin position="422"/>
        <end position="442"/>
    </location>
</feature>
<dbReference type="InterPro" id="IPR022764">
    <property type="entry name" value="Peptidase_S54_rhomboid_dom"/>
</dbReference>
<evidence type="ECO:0000256" key="7">
    <source>
        <dbReference type="SAM" id="Phobius"/>
    </source>
</evidence>
<dbReference type="SUPFAM" id="SSF144091">
    <property type="entry name" value="Rhomboid-like"/>
    <property type="match status" value="1"/>
</dbReference>
<dbReference type="AlphaFoldDB" id="A0A8E2ATP3"/>
<accession>A0A8E2ATP3</accession>
<protein>
    <recommendedName>
        <fullName evidence="8">Peptidase S54 rhomboid domain-containing protein</fullName>
    </recommendedName>
</protein>
<dbReference type="GO" id="GO:0004252">
    <property type="term" value="F:serine-type endopeptidase activity"/>
    <property type="evidence" value="ECO:0007669"/>
    <property type="project" value="InterPro"/>
</dbReference>
<evidence type="ECO:0000259" key="8">
    <source>
        <dbReference type="Pfam" id="PF01694"/>
    </source>
</evidence>
<evidence type="ECO:0000256" key="3">
    <source>
        <dbReference type="ARBA" id="ARBA00022692"/>
    </source>
</evidence>
<feature type="transmembrane region" description="Helical" evidence="7">
    <location>
        <begin position="106"/>
        <end position="123"/>
    </location>
</feature>
<evidence type="ECO:0000313" key="9">
    <source>
        <dbReference type="EMBL" id="OCH87794.1"/>
    </source>
</evidence>
<evidence type="ECO:0000313" key="10">
    <source>
        <dbReference type="Proteomes" id="UP000250043"/>
    </source>
</evidence>
<comment type="similarity">
    <text evidence="2">Belongs to the peptidase S54 family.</text>
</comment>
<feature type="transmembrane region" description="Helical" evidence="7">
    <location>
        <begin position="390"/>
        <end position="410"/>
    </location>
</feature>
<keyword evidence="10" id="KW-1185">Reference proteome</keyword>
<feature type="transmembrane region" description="Helical" evidence="7">
    <location>
        <begin position="261"/>
        <end position="280"/>
    </location>
</feature>
<reference evidence="9 10" key="1">
    <citation type="submission" date="2016-07" db="EMBL/GenBank/DDBJ databases">
        <title>Draft genome of the white-rot fungus Obba rivulosa 3A-2.</title>
        <authorList>
            <consortium name="DOE Joint Genome Institute"/>
            <person name="Miettinen O."/>
            <person name="Riley R."/>
            <person name="Acob R."/>
            <person name="Barry K."/>
            <person name="Cullen D."/>
            <person name="De Vries R."/>
            <person name="Hainaut M."/>
            <person name="Hatakka A."/>
            <person name="Henrissat B."/>
            <person name="Hilden K."/>
            <person name="Kuo R."/>
            <person name="Labutti K."/>
            <person name="Lipzen A."/>
            <person name="Makela M.R."/>
            <person name="Sandor L."/>
            <person name="Spatafora J.W."/>
            <person name="Grigoriev I.V."/>
            <person name="Hibbett D.S."/>
        </authorList>
    </citation>
    <scope>NUCLEOTIDE SEQUENCE [LARGE SCALE GENOMIC DNA]</scope>
    <source>
        <strain evidence="9 10">3A-2</strain>
    </source>
</reference>
<dbReference type="GO" id="GO:0006465">
    <property type="term" value="P:signal peptide processing"/>
    <property type="evidence" value="ECO:0007669"/>
    <property type="project" value="TreeGrafter"/>
</dbReference>
<feature type="transmembrane region" description="Helical" evidence="7">
    <location>
        <begin position="295"/>
        <end position="317"/>
    </location>
</feature>
<comment type="subcellular location">
    <subcellularLocation>
        <location evidence="1">Membrane</location>
        <topology evidence="1">Multi-pass membrane protein</topology>
    </subcellularLocation>
</comment>
<evidence type="ECO:0000256" key="2">
    <source>
        <dbReference type="ARBA" id="ARBA00009045"/>
    </source>
</evidence>
<organism evidence="9 10">
    <name type="scientific">Obba rivulosa</name>
    <dbReference type="NCBI Taxonomy" id="1052685"/>
    <lineage>
        <taxon>Eukaryota</taxon>
        <taxon>Fungi</taxon>
        <taxon>Dikarya</taxon>
        <taxon>Basidiomycota</taxon>
        <taxon>Agaricomycotina</taxon>
        <taxon>Agaricomycetes</taxon>
        <taxon>Polyporales</taxon>
        <taxon>Gelatoporiaceae</taxon>
        <taxon>Obba</taxon>
    </lineage>
</organism>
<feature type="transmembrane region" description="Helical" evidence="7">
    <location>
        <begin position="205"/>
        <end position="225"/>
    </location>
</feature>
<keyword evidence="6 7" id="KW-0472">Membrane</keyword>
<keyword evidence="3 7" id="KW-0812">Transmembrane</keyword>
<dbReference type="Proteomes" id="UP000250043">
    <property type="component" value="Unassembled WGS sequence"/>
</dbReference>
<dbReference type="PANTHER" id="PTHR43731">
    <property type="entry name" value="RHOMBOID PROTEASE"/>
    <property type="match status" value="1"/>
</dbReference>
<sequence length="463" mass="52573">MLIDRGRDGRDRESVASAQAPATGAMLWTCRPCSTRSLRLDRVFRSPPRRSVSLIPQIHPLQSVFDILGRHGAFRTPSPSFAEQLARTGEIKSFSKEVGRPRIRNQILFCVFSSIGVFTFAMWQTNDATIRAYAVVEDMLKSMRDLDFNARLRLIHEIHFRKKWVELVARPLLDRVNALPRGLVQGVALAALHHVHQLVVDSNDFHRVCWSLGALNVLVFAMWRFRSLRPFMTRHFTHDPLSGKSYTLFTSMFSHRKFTHLILSCMALSVFGRTFAIHWYQWCVVREHPESTQKWHMLAFITSGGLWAMLLSHIAVARVQYPRLLSRLTRSAFLGLYQRAVPKLHNASRVLDSAKSKAFLGLSGAIHSLFTFTALVNPDVGVALGFLPEYAINMCSGLYLLTAFNLLGVLRGWSTFNHWGNLGGIAFGAFYWVCGDGIWMHLKSLLLSVKLILVRIERGEKPN</sequence>
<dbReference type="PANTHER" id="PTHR43731:SF14">
    <property type="entry name" value="PRESENILIN-ASSOCIATED RHOMBOID-LIKE PROTEIN, MITOCHONDRIAL"/>
    <property type="match status" value="1"/>
</dbReference>
<evidence type="ECO:0000256" key="4">
    <source>
        <dbReference type="ARBA" id="ARBA00022801"/>
    </source>
</evidence>
<gene>
    <name evidence="9" type="ORF">OBBRIDRAFT_759176</name>
</gene>
<evidence type="ECO:0000256" key="5">
    <source>
        <dbReference type="ARBA" id="ARBA00022989"/>
    </source>
</evidence>
<feature type="domain" description="Peptidase S54 rhomboid" evidence="8">
    <location>
        <begin position="244"/>
        <end position="432"/>
    </location>
</feature>
<keyword evidence="5 7" id="KW-1133">Transmembrane helix</keyword>
<dbReference type="InterPro" id="IPR035952">
    <property type="entry name" value="Rhomboid-like_sf"/>
</dbReference>
<dbReference type="EMBL" id="KV722472">
    <property type="protein sequence ID" value="OCH87794.1"/>
    <property type="molecule type" value="Genomic_DNA"/>
</dbReference>
<name>A0A8E2ATP3_9APHY</name>
<evidence type="ECO:0000256" key="1">
    <source>
        <dbReference type="ARBA" id="ARBA00004141"/>
    </source>
</evidence>
<evidence type="ECO:0000256" key="6">
    <source>
        <dbReference type="ARBA" id="ARBA00023136"/>
    </source>
</evidence>